<evidence type="ECO:0000313" key="2">
    <source>
        <dbReference type="Proteomes" id="UP000604273"/>
    </source>
</evidence>
<dbReference type="OrthoDB" id="10580372at2759"/>
<organism evidence="1 2">
    <name type="scientific">Fusarium gaditjirri</name>
    <dbReference type="NCBI Taxonomy" id="282569"/>
    <lineage>
        <taxon>Eukaryota</taxon>
        <taxon>Fungi</taxon>
        <taxon>Dikarya</taxon>
        <taxon>Ascomycota</taxon>
        <taxon>Pezizomycotina</taxon>
        <taxon>Sordariomycetes</taxon>
        <taxon>Hypocreomycetidae</taxon>
        <taxon>Hypocreales</taxon>
        <taxon>Nectriaceae</taxon>
        <taxon>Fusarium</taxon>
        <taxon>Fusarium nisikadoi species complex</taxon>
    </lineage>
</organism>
<comment type="caution">
    <text evidence="1">The sequence shown here is derived from an EMBL/GenBank/DDBJ whole genome shotgun (WGS) entry which is preliminary data.</text>
</comment>
<reference evidence="1" key="2">
    <citation type="submission" date="2020-05" db="EMBL/GenBank/DDBJ databases">
        <authorList>
            <person name="Kim H.-S."/>
            <person name="Proctor R.H."/>
            <person name="Brown D.W."/>
        </authorList>
    </citation>
    <scope>NUCLEOTIDE SEQUENCE</scope>
    <source>
        <strain evidence="1">NRRL 45417</strain>
    </source>
</reference>
<dbReference type="EMBL" id="JABFAI010000175">
    <property type="protein sequence ID" value="KAF4951517.1"/>
    <property type="molecule type" value="Genomic_DNA"/>
</dbReference>
<evidence type="ECO:0000313" key="1">
    <source>
        <dbReference type="EMBL" id="KAF4951517.1"/>
    </source>
</evidence>
<protein>
    <submittedName>
        <fullName evidence="1">Uncharacterized protein</fullName>
    </submittedName>
</protein>
<dbReference type="AlphaFoldDB" id="A0A8H4T526"/>
<keyword evidence="2" id="KW-1185">Reference proteome</keyword>
<sequence length="108" mass="11871">MSSGSEEQPEWPGTYCGAFYTTEAQKSIPFIGLALKGTSPFNLREMLDYQLVQAGVFLQVAGFWGWPPSEINGPPLAGRYFTSGKEFKCDVIHAGPHHKFTSRLLSSA</sequence>
<reference evidence="1" key="1">
    <citation type="journal article" date="2020" name="BMC Genomics">
        <title>Correction to: Identification and distribution of gene clusters required for synthesis of sphingolipid metabolism inhibitors in diverse species of the filamentous fungus Fusarium.</title>
        <authorList>
            <person name="Kim H.S."/>
            <person name="Lohmar J.M."/>
            <person name="Busman M."/>
            <person name="Brown D.W."/>
            <person name="Naumann T.A."/>
            <person name="Divon H.H."/>
            <person name="Lysoe E."/>
            <person name="Uhlig S."/>
            <person name="Proctor R.H."/>
        </authorList>
    </citation>
    <scope>NUCLEOTIDE SEQUENCE</scope>
    <source>
        <strain evidence="1">NRRL 45417</strain>
    </source>
</reference>
<gene>
    <name evidence="1" type="ORF">FGADI_7401</name>
</gene>
<name>A0A8H4T526_9HYPO</name>
<proteinExistence type="predicted"/>
<dbReference type="Proteomes" id="UP000604273">
    <property type="component" value="Unassembled WGS sequence"/>
</dbReference>
<accession>A0A8H4T526</accession>